<dbReference type="OMA" id="PRQRNTH"/>
<evidence type="ECO:0000313" key="6">
    <source>
        <dbReference type="Proteomes" id="UP000323011"/>
    </source>
</evidence>
<dbReference type="InterPro" id="IPR050185">
    <property type="entry name" value="Ub_carboxyl-term_hydrolase"/>
</dbReference>
<feature type="domain" description="USP" evidence="1">
    <location>
        <begin position="524"/>
        <end position="1244"/>
    </location>
</feature>
<dbReference type="InterPro" id="IPR028889">
    <property type="entry name" value="USP"/>
</dbReference>
<protein>
    <submittedName>
        <fullName evidence="3">Uncharacterized protein</fullName>
    </submittedName>
</protein>
<dbReference type="PANTHER" id="PTHR21646">
    <property type="entry name" value="UBIQUITIN CARBOXYL-TERMINAL HYDROLASE"/>
    <property type="match status" value="1"/>
</dbReference>
<gene>
    <name evidence="5" type="ORF">FNF28_03957</name>
    <name evidence="3" type="ORF">FNF29_07749</name>
    <name evidence="4" type="ORF">FNF31_03024</name>
</gene>
<dbReference type="InterPro" id="IPR018200">
    <property type="entry name" value="USP_CS"/>
</dbReference>
<dbReference type="InterPro" id="IPR001394">
    <property type="entry name" value="Peptidase_C19_UCH"/>
</dbReference>
<evidence type="ECO:0000313" key="8">
    <source>
        <dbReference type="Proteomes" id="UP000325113"/>
    </source>
</evidence>
<dbReference type="PROSITE" id="PS00972">
    <property type="entry name" value="USP_1"/>
    <property type="match status" value="1"/>
</dbReference>
<evidence type="ECO:0000313" key="5">
    <source>
        <dbReference type="EMBL" id="KAA0164144.1"/>
    </source>
</evidence>
<feature type="domain" description="DUSP" evidence="2">
    <location>
        <begin position="1"/>
        <end position="110"/>
    </location>
</feature>
<dbReference type="InterPro" id="IPR038765">
    <property type="entry name" value="Papain-like_cys_pep_sf"/>
</dbReference>
<dbReference type="EMBL" id="VLTM01000024">
    <property type="protein sequence ID" value="KAA0162968.1"/>
    <property type="molecule type" value="Genomic_DNA"/>
</dbReference>
<comment type="caution">
    <text evidence="3">The sequence shown here is derived from an EMBL/GenBank/DDBJ whole genome shotgun (WGS) entry which is preliminary data.</text>
</comment>
<dbReference type="PROSITE" id="PS00973">
    <property type="entry name" value="USP_2"/>
    <property type="match status" value="1"/>
</dbReference>
<dbReference type="Proteomes" id="UP000325113">
    <property type="component" value="Unassembled WGS sequence"/>
</dbReference>
<dbReference type="Pfam" id="PF06337">
    <property type="entry name" value="DUSP"/>
    <property type="match status" value="1"/>
</dbReference>
<evidence type="ECO:0000313" key="4">
    <source>
        <dbReference type="EMBL" id="KAA0162968.1"/>
    </source>
</evidence>
<dbReference type="SUPFAM" id="SSF143791">
    <property type="entry name" value="DUSP-like"/>
    <property type="match status" value="1"/>
</dbReference>
<dbReference type="SUPFAM" id="SSF54001">
    <property type="entry name" value="Cysteine proteinases"/>
    <property type="match status" value="1"/>
</dbReference>
<evidence type="ECO:0000313" key="7">
    <source>
        <dbReference type="Proteomes" id="UP000324907"/>
    </source>
</evidence>
<organism evidence="3 6">
    <name type="scientific">Cafeteria roenbergensis</name>
    <name type="common">Marine flagellate</name>
    <dbReference type="NCBI Taxonomy" id="33653"/>
    <lineage>
        <taxon>Eukaryota</taxon>
        <taxon>Sar</taxon>
        <taxon>Stramenopiles</taxon>
        <taxon>Bigyra</taxon>
        <taxon>Opalozoa</taxon>
        <taxon>Bicosoecida</taxon>
        <taxon>Cafeteriaceae</taxon>
        <taxon>Cafeteria</taxon>
    </lineage>
</organism>
<dbReference type="EMBL" id="VLTN01000076">
    <property type="protein sequence ID" value="KAA0146868.1"/>
    <property type="molecule type" value="Genomic_DNA"/>
</dbReference>
<dbReference type="Gene3D" id="3.90.70.10">
    <property type="entry name" value="Cysteine proteinases"/>
    <property type="match status" value="2"/>
</dbReference>
<evidence type="ECO:0000259" key="2">
    <source>
        <dbReference type="PROSITE" id="PS51283"/>
    </source>
</evidence>
<dbReference type="EMBL" id="VLTL01000059">
    <property type="protein sequence ID" value="KAA0164144.1"/>
    <property type="molecule type" value="Genomic_DNA"/>
</dbReference>
<dbReference type="SMART" id="SM00695">
    <property type="entry name" value="DUSP"/>
    <property type="match status" value="1"/>
</dbReference>
<name>A0A5A8C1U3_CAFRO</name>
<dbReference type="PROSITE" id="PS51283">
    <property type="entry name" value="DUSP"/>
    <property type="match status" value="1"/>
</dbReference>
<dbReference type="InterPro" id="IPR006615">
    <property type="entry name" value="Pept_C19_DUSP"/>
</dbReference>
<dbReference type="Gene3D" id="2.30.30.140">
    <property type="match status" value="1"/>
</dbReference>
<proteinExistence type="predicted"/>
<dbReference type="Pfam" id="PF00443">
    <property type="entry name" value="UCH"/>
    <property type="match status" value="1"/>
</dbReference>
<reference evidence="6 7" key="1">
    <citation type="submission" date="2019-07" db="EMBL/GenBank/DDBJ databases">
        <title>Genomes of Cafeteria roenbergensis.</title>
        <authorList>
            <person name="Fischer M.G."/>
            <person name="Hackl T."/>
            <person name="Roman M."/>
        </authorList>
    </citation>
    <scope>NUCLEOTIDE SEQUENCE [LARGE SCALE GENOMIC DNA]</scope>
    <source>
        <strain evidence="3 6">BVI</strain>
        <strain evidence="4 8">Cflag</strain>
        <strain evidence="5 7">RCC970-E3</strain>
    </source>
</reference>
<accession>A0A5A8C1U3</accession>
<dbReference type="Proteomes" id="UP000323011">
    <property type="component" value="Unassembled WGS sequence"/>
</dbReference>
<sequence length="1294" mass="139533">MAEFADRLRAVLKLVKVDVKPGSKWHPVSSAWLRRAQVHAGLEEAHVEDSREPPGMLDNSDIADPIFPMCLRRSASEGVDFVWVPANAFRGLVKLYGVFEGQDSLEREAITDEATFDTKIEAYPQLCKLYVCSMLSRGEPMSTAPLQGLHRRSSTMAAVKQWALKATTSGPEPIWKEMSADQVRLWSRSQPPEELAEAGMPTTPGPWRLVDPEAALEVVAANDHFTDLLLEKFGKCGWPRGNVVKPGQTGVAAIDTAEAAAAGEPGAAPFDEAAWRAGLGVGSRLDAMDTTGQWYEAEVAAAEGDDLTIRFRAWVGTKFNEHIARGSPCLQPAWSRVRNFRSFLPGDNVQVFVRFGDSSALWADAVVIGTTAAQVKLRLASPEVTESLLLDKDDPHICPPGIHASVRNRPCTPLAATTGRFTPPPAGAAAGRQLVVVDAAAPAAAAEIADATPLHPASLSSSSSSSSSSTAMVRHSRYGLVHKVPGIDDGGVEPEAEAEVYTSMAGRYYGGGRSSAAPAAPGVCGLQNLGNTCFMNSMLQCLSNSEPLARYFLDERRWKRDLNFDNPLGFKGGLASAYAKLMRAMWKGGLGSVAPSQVKEVVSRNAPQFRGYQQHDSQELMSYILDGLHEDCNLVLDKKATEKVESDGRPDAVVAAEAWATHEMRNQSAVQTIFGGQLRSHIQCNTCRNVSLTFDPFTSLSVPIPVPDRVKRVCTVVPHGPGMPTRPTFYPRSELTYVEFEQASRSCRSFAVEDPAAGFGSPQAADAAGVRGVDDPAARCEFGWAKVANKLDRHNRVLQFVHPDEPIRNVADEDFIFSFILPGRPVSQWEKDCLPWTEEEELGGAGAAGAPTPASSSSAAAAAAASTKALLAGAGAERSGSAGVPTRVRHPAGALLISLTTELPGAAAAQERSYEFPHVVYLPHVARLEASGGNQEAAFAAPFDADARPSQRAVMGAVWDQVRRHVAPSFVASYSAEAPPYSAFLVPARAEPVSGDTSDHRNKTFTGADFAKVGDEGVIALDPRSDAPIPVGGTECARYILRVRFNASGSGAASTVVVATRGEYGADMQEFRDSYGRRDRKGAGAITLHDCMDAYVQREQLGQDDKWYCPKCKDFVRAYKKFDLFTVGEVLIVQLKRFRFSNVHTSHYWGTSARRDKISELVDFPTENLDLSSFIMGPQPGPHIFDLYAVSEHSGGLGGGHYTATGRNWLNGRWYDFNDSFVRPARSAQDAVNASSYVLFFRRRGGAPLRVPLPRHVQPDGSLNAGDPEVARALADAAALRKELEDEKAAGGSA</sequence>
<dbReference type="InterPro" id="IPR035927">
    <property type="entry name" value="DUSP-like_sf"/>
</dbReference>
<keyword evidence="6" id="KW-1185">Reference proteome</keyword>
<dbReference type="Proteomes" id="UP000324907">
    <property type="component" value="Unassembled WGS sequence"/>
</dbReference>
<dbReference type="GO" id="GO:0004843">
    <property type="term" value="F:cysteine-type deubiquitinase activity"/>
    <property type="evidence" value="ECO:0007669"/>
    <property type="project" value="InterPro"/>
</dbReference>
<dbReference type="PROSITE" id="PS50235">
    <property type="entry name" value="USP_3"/>
    <property type="match status" value="1"/>
</dbReference>
<dbReference type="Gene3D" id="3.30.2230.10">
    <property type="entry name" value="DUSP-like"/>
    <property type="match status" value="1"/>
</dbReference>
<dbReference type="GO" id="GO:0016579">
    <property type="term" value="P:protein deubiquitination"/>
    <property type="evidence" value="ECO:0007669"/>
    <property type="project" value="InterPro"/>
</dbReference>
<dbReference type="PANTHER" id="PTHR21646:SF46">
    <property type="entry name" value="UBIQUITIN CARBOXYL-TERMINAL HYDROLASE"/>
    <property type="match status" value="1"/>
</dbReference>
<evidence type="ECO:0000259" key="1">
    <source>
        <dbReference type="PROSITE" id="PS50235"/>
    </source>
</evidence>
<evidence type="ECO:0000313" key="3">
    <source>
        <dbReference type="EMBL" id="KAA0146868.1"/>
    </source>
</evidence>